<accession>A0A0M4MGJ1</accession>
<evidence type="ECO:0000256" key="1">
    <source>
        <dbReference type="SAM" id="Phobius"/>
    </source>
</evidence>
<keyword evidence="1" id="KW-0472">Membrane</keyword>
<keyword evidence="1" id="KW-1133">Transmembrane helix</keyword>
<dbReference type="Proteomes" id="UP000067206">
    <property type="component" value="Chromosome"/>
</dbReference>
<dbReference type="PIRSF" id="PIRSF037394">
    <property type="entry name" value="ABC_thiamine-permease_YkoE_prd"/>
    <property type="match status" value="1"/>
</dbReference>
<dbReference type="PATRIC" id="fig|1682.24.peg.2304"/>
<feature type="transmembrane region" description="Helical" evidence="1">
    <location>
        <begin position="128"/>
        <end position="147"/>
    </location>
</feature>
<sequence length="226" mass="24201">MATNMCIMCVHISMYVRPAYEQKKGTFMTEAVAKANYKWRVVDIVVAAIIAVASGVIFWGWDIVCSAPLALFEGVTPGFEGLLNGFWLFAGPLAAIIVRKPGAALFAETLAAFLELTLGNQWGVGGSLIVGIIQGLGAEIAFAVFAWKKWNIGTTILSGALAGVGCWAYYWATNPGWNGLRVTWYLVGSIISGVVIAGVVVWYLSRALAATGALERFESGRSKARV</sequence>
<dbReference type="EMBL" id="CP010411">
    <property type="protein sequence ID" value="ALE10349.1"/>
    <property type="molecule type" value="Genomic_DNA"/>
</dbReference>
<feature type="transmembrane region" description="Helical" evidence="1">
    <location>
        <begin position="184"/>
        <end position="204"/>
    </location>
</feature>
<dbReference type="InterPro" id="IPR017195">
    <property type="entry name" value="ABC_thiamin-permease_prd"/>
</dbReference>
<keyword evidence="1" id="KW-0812">Transmembrane</keyword>
<organism evidence="2 3">
    <name type="scientific">Bifidobacterium longum subsp. infantis</name>
    <dbReference type="NCBI Taxonomy" id="1682"/>
    <lineage>
        <taxon>Bacteria</taxon>
        <taxon>Bacillati</taxon>
        <taxon>Actinomycetota</taxon>
        <taxon>Actinomycetes</taxon>
        <taxon>Bifidobacteriales</taxon>
        <taxon>Bifidobacteriaceae</taxon>
        <taxon>Bifidobacterium</taxon>
    </lineage>
</organism>
<evidence type="ECO:0000313" key="3">
    <source>
        <dbReference type="Proteomes" id="UP000067206"/>
    </source>
</evidence>
<gene>
    <name evidence="2" type="ORF">RY67_2366</name>
</gene>
<name>A0A0M4MGJ1_BIFLI</name>
<protein>
    <submittedName>
        <fullName evidence="2">ABC superfamily ATP binding cassette transporter, membrane protein</fullName>
    </submittedName>
</protein>
<feature type="transmembrane region" description="Helical" evidence="1">
    <location>
        <begin position="154"/>
        <end position="172"/>
    </location>
</feature>
<proteinExistence type="predicted"/>
<dbReference type="Pfam" id="PF09819">
    <property type="entry name" value="ABC_cobalt"/>
    <property type="match status" value="1"/>
</dbReference>
<dbReference type="AlphaFoldDB" id="A0A0M4MGJ1"/>
<reference evidence="2 3" key="1">
    <citation type="submission" date="2014-12" db="EMBL/GenBank/DDBJ databases">
        <title>Complete genome sequence of Bifidobacterium longum subsp. infantis BT1.</title>
        <authorList>
            <person name="Kim J.F."/>
            <person name="Kwak M.-J."/>
        </authorList>
    </citation>
    <scope>NUCLEOTIDE SEQUENCE [LARGE SCALE GENOMIC DNA]</scope>
    <source>
        <strain evidence="2 3">BT1</strain>
    </source>
</reference>
<feature type="transmembrane region" description="Helical" evidence="1">
    <location>
        <begin position="41"/>
        <end position="61"/>
    </location>
</feature>
<evidence type="ECO:0000313" key="2">
    <source>
        <dbReference type="EMBL" id="ALE10349.1"/>
    </source>
</evidence>